<dbReference type="Proteomes" id="UP001152759">
    <property type="component" value="Chromosome 5"/>
</dbReference>
<evidence type="ECO:0000256" key="3">
    <source>
        <dbReference type="SAM" id="SignalP"/>
    </source>
</evidence>
<accession>A0A9P0ACY0</accession>
<name>A0A9P0ACY0_BEMTA</name>
<keyword evidence="6" id="KW-1185">Reference proteome</keyword>
<dbReference type="InterPro" id="IPR001064">
    <property type="entry name" value="Beta/gamma_crystallin"/>
</dbReference>
<comment type="similarity">
    <text evidence="1">Belongs to the beta/gamma-crystallin family.</text>
</comment>
<keyword evidence="3" id="KW-0732">Signal</keyword>
<sequence length="126" mass="14251">MDPKWRIATFALVSLLMLVNLVGVMGFQATAWTEFEFKGQNHSITSSSCVNLPPEFQKKVSSVNTHGRCVTLHDRKDCSGRSIVLYPGNPYHNKLSEWIFDNKAASFGPCRFKLCNNCKSKLEENH</sequence>
<evidence type="ECO:0000313" key="6">
    <source>
        <dbReference type="Proteomes" id="UP001152759"/>
    </source>
</evidence>
<dbReference type="SMART" id="SM00247">
    <property type="entry name" value="XTALbg"/>
    <property type="match status" value="1"/>
</dbReference>
<feature type="domain" description="Beta/gamma crystallin 'Greek key'" evidence="4">
    <location>
        <begin position="28"/>
        <end position="110"/>
    </location>
</feature>
<keyword evidence="2" id="KW-0677">Repeat</keyword>
<organism evidence="5 6">
    <name type="scientific">Bemisia tabaci</name>
    <name type="common">Sweetpotato whitefly</name>
    <name type="synonym">Aleurodes tabaci</name>
    <dbReference type="NCBI Taxonomy" id="7038"/>
    <lineage>
        <taxon>Eukaryota</taxon>
        <taxon>Metazoa</taxon>
        <taxon>Ecdysozoa</taxon>
        <taxon>Arthropoda</taxon>
        <taxon>Hexapoda</taxon>
        <taxon>Insecta</taxon>
        <taxon>Pterygota</taxon>
        <taxon>Neoptera</taxon>
        <taxon>Paraneoptera</taxon>
        <taxon>Hemiptera</taxon>
        <taxon>Sternorrhyncha</taxon>
        <taxon>Aleyrodoidea</taxon>
        <taxon>Aleyrodidae</taxon>
        <taxon>Aleyrodinae</taxon>
        <taxon>Bemisia</taxon>
    </lineage>
</organism>
<gene>
    <name evidence="5" type="ORF">BEMITA_LOCUS9207</name>
</gene>
<dbReference type="AlphaFoldDB" id="A0A9P0ACY0"/>
<proteinExistence type="inferred from homology"/>
<dbReference type="SUPFAM" id="SSF49695">
    <property type="entry name" value="gamma-Crystallin-like"/>
    <property type="match status" value="1"/>
</dbReference>
<dbReference type="KEGG" id="btab:109037509"/>
<evidence type="ECO:0000313" key="5">
    <source>
        <dbReference type="EMBL" id="CAH0390487.1"/>
    </source>
</evidence>
<reference evidence="5" key="1">
    <citation type="submission" date="2021-12" db="EMBL/GenBank/DDBJ databases">
        <authorList>
            <person name="King R."/>
        </authorList>
    </citation>
    <scope>NUCLEOTIDE SEQUENCE</scope>
</reference>
<evidence type="ECO:0000256" key="1">
    <source>
        <dbReference type="ARBA" id="ARBA00009646"/>
    </source>
</evidence>
<evidence type="ECO:0000259" key="4">
    <source>
        <dbReference type="SMART" id="SM00247"/>
    </source>
</evidence>
<protein>
    <recommendedName>
        <fullName evidence="4">Beta/gamma crystallin 'Greek key' domain-containing protein</fullName>
    </recommendedName>
</protein>
<dbReference type="EMBL" id="OU963866">
    <property type="protein sequence ID" value="CAH0390487.1"/>
    <property type="molecule type" value="Genomic_DNA"/>
</dbReference>
<dbReference type="InterPro" id="IPR011024">
    <property type="entry name" value="G_crystallin-like"/>
</dbReference>
<feature type="signal peptide" evidence="3">
    <location>
        <begin position="1"/>
        <end position="26"/>
    </location>
</feature>
<evidence type="ECO:0000256" key="2">
    <source>
        <dbReference type="ARBA" id="ARBA00022737"/>
    </source>
</evidence>
<feature type="chain" id="PRO_5040241599" description="Beta/gamma crystallin 'Greek key' domain-containing protein" evidence="3">
    <location>
        <begin position="27"/>
        <end position="126"/>
    </location>
</feature>
<dbReference type="Gene3D" id="2.60.20.10">
    <property type="entry name" value="Crystallins"/>
    <property type="match status" value="1"/>
</dbReference>